<keyword evidence="1" id="KW-0378">Hydrolase</keyword>
<dbReference type="PANTHER" id="PTHR45766:SF6">
    <property type="entry name" value="SWI_SNF-RELATED MATRIX-ASSOCIATED ACTIN-DEPENDENT REGULATOR OF CHROMATIN SUBFAMILY A-LIKE PROTEIN 1"/>
    <property type="match status" value="1"/>
</dbReference>
<accession>J9FVA9</accession>
<gene>
    <name evidence="4" type="ORF">EVA_13445</name>
</gene>
<evidence type="ECO:0000259" key="3">
    <source>
        <dbReference type="PROSITE" id="PS51192"/>
    </source>
</evidence>
<protein>
    <submittedName>
        <fullName evidence="4">Helicase, SNF2/RAD54 family</fullName>
    </submittedName>
</protein>
<dbReference type="Gene3D" id="3.40.50.10810">
    <property type="entry name" value="Tandem AAA-ATPase domain"/>
    <property type="match status" value="1"/>
</dbReference>
<feature type="domain" description="Helicase ATP-binding" evidence="3">
    <location>
        <begin position="1"/>
        <end position="99"/>
    </location>
</feature>
<evidence type="ECO:0000256" key="1">
    <source>
        <dbReference type="ARBA" id="ARBA00022801"/>
    </source>
</evidence>
<dbReference type="InterPro" id="IPR027417">
    <property type="entry name" value="P-loop_NTPase"/>
</dbReference>
<dbReference type="InterPro" id="IPR038718">
    <property type="entry name" value="SNF2-like_sf"/>
</dbReference>
<evidence type="ECO:0000313" key="4">
    <source>
        <dbReference type="EMBL" id="EJW98448.1"/>
    </source>
</evidence>
<dbReference type="GO" id="GO:0004386">
    <property type="term" value="F:helicase activity"/>
    <property type="evidence" value="ECO:0007669"/>
    <property type="project" value="UniProtKB-KW"/>
</dbReference>
<reference evidence="4" key="1">
    <citation type="journal article" date="2012" name="PLoS ONE">
        <title>Gene sets for utilization of primary and secondary nutrition supplies in the distal gut of endangered iberian lynx.</title>
        <authorList>
            <person name="Alcaide M."/>
            <person name="Messina E."/>
            <person name="Richter M."/>
            <person name="Bargiela R."/>
            <person name="Peplies J."/>
            <person name="Huws S.A."/>
            <person name="Newbold C.J."/>
            <person name="Golyshin P.N."/>
            <person name="Simon M.A."/>
            <person name="Lopez G."/>
            <person name="Yakimov M.M."/>
            <person name="Ferrer M."/>
        </authorList>
    </citation>
    <scope>NUCLEOTIDE SEQUENCE</scope>
</reference>
<keyword evidence="4" id="KW-0547">Nucleotide-binding</keyword>
<comment type="caution">
    <text evidence="4">The sequence shown here is derived from an EMBL/GenBank/DDBJ whole genome shotgun (WGS) entry which is preliminary data.</text>
</comment>
<dbReference type="GO" id="GO:0016787">
    <property type="term" value="F:hydrolase activity"/>
    <property type="evidence" value="ECO:0007669"/>
    <property type="project" value="UniProtKB-KW"/>
</dbReference>
<dbReference type="InterPro" id="IPR014001">
    <property type="entry name" value="Helicase_ATP-bd"/>
</dbReference>
<keyword evidence="4" id="KW-0067">ATP-binding</keyword>
<dbReference type="SUPFAM" id="SSF52540">
    <property type="entry name" value="P-loop containing nucleoside triphosphate hydrolases"/>
    <property type="match status" value="1"/>
</dbReference>
<dbReference type="EMBL" id="AMCI01004260">
    <property type="protein sequence ID" value="EJW98448.1"/>
    <property type="molecule type" value="Genomic_DNA"/>
</dbReference>
<organism evidence="4">
    <name type="scientific">gut metagenome</name>
    <dbReference type="NCBI Taxonomy" id="749906"/>
    <lineage>
        <taxon>unclassified sequences</taxon>
        <taxon>metagenomes</taxon>
        <taxon>organismal metagenomes</taxon>
    </lineage>
</organism>
<keyword evidence="4" id="KW-0347">Helicase</keyword>
<sequence length="287" mass="32778">GKLVDDDIDDDDIDDDGGDDGDTGCFSSALNYKNYGLIIIDESHKFRNSQTSMYKALDELIAQIGANTGVYPLIGLLSATPQNNRPADIQNQLYLFERNHSDCTLKKAKGGNLENYFSTINRQYAALIAMPKDENGNPIELIPEERHRRHEELKALSLSVRKCVLEDILVRRTRTDIIKYYPESGLKFPQISGPHMLEYKMDDELAELFAKTMDIIATQLWNEDGGNDCLRYYRYRAIEFLVDPNIKQLYKGGNIDPDRFSKQLARIMQMNLVKRIESSFTAFKSSL</sequence>
<feature type="non-terminal residue" evidence="4">
    <location>
        <position position="1"/>
    </location>
</feature>
<evidence type="ECO:0000256" key="2">
    <source>
        <dbReference type="SAM" id="MobiDB-lite"/>
    </source>
</evidence>
<dbReference type="AlphaFoldDB" id="J9FVA9"/>
<feature type="non-terminal residue" evidence="4">
    <location>
        <position position="287"/>
    </location>
</feature>
<proteinExistence type="predicted"/>
<name>J9FVA9_9ZZZZ</name>
<dbReference type="PROSITE" id="PS51192">
    <property type="entry name" value="HELICASE_ATP_BIND_1"/>
    <property type="match status" value="1"/>
</dbReference>
<dbReference type="PANTHER" id="PTHR45766">
    <property type="entry name" value="DNA ANNEALING HELICASE AND ENDONUCLEASE ZRANB3 FAMILY MEMBER"/>
    <property type="match status" value="1"/>
</dbReference>
<feature type="region of interest" description="Disordered" evidence="2">
    <location>
        <begin position="1"/>
        <end position="20"/>
    </location>
</feature>